<dbReference type="EMBL" id="AGEI01000031">
    <property type="protein sequence ID" value="EHR32054.1"/>
    <property type="molecule type" value="Genomic_DNA"/>
</dbReference>
<keyword evidence="1" id="KW-0812">Transmembrane</keyword>
<comment type="caution">
    <text evidence="2">The sequence shown here is derived from an EMBL/GenBank/DDBJ whole genome shotgun (WGS) entry which is preliminary data.</text>
</comment>
<name>H3NQQ7_9FIRM</name>
<dbReference type="OrthoDB" id="1821982at2"/>
<feature type="transmembrane region" description="Helical" evidence="1">
    <location>
        <begin position="248"/>
        <end position="265"/>
    </location>
</feature>
<dbReference type="GeneID" id="96999604"/>
<dbReference type="eggNOG" id="ENOG5030325">
    <property type="taxonomic scope" value="Bacteria"/>
</dbReference>
<feature type="transmembrane region" description="Helical" evidence="1">
    <location>
        <begin position="635"/>
        <end position="656"/>
    </location>
</feature>
<evidence type="ECO:0000313" key="2">
    <source>
        <dbReference type="EMBL" id="EHR32054.1"/>
    </source>
</evidence>
<sequence>MKINVYEELKKLKSQKEFILLILLFLIALPMLTFNGVNDFNDKLQNERAQDVSKYISNYKTDLKSSIDNLRDKTNSPQIRFNKLLKSSINRQADEYEKLSNSQLSLALNNQNGILFLNDTSAIDNLLLVFIFFIGFLIFDFDRKNKTNSLISTIKNGGKNKSISKLSLYFLVCLVIAIITYSLYVVYIAQVIGFGDTSLNIQSFVVFRDANLNISINQYIILFVLQKILTIIFTLSIFSLIFSFFKDSRVELLVAILFILISYWSKNYIANNSIFEFIKASSIYTMFDIFSIYGKYSDVYLFFTFLDTRTYILIFSAITIILTVFISYKLNKNEIIDREYIPNLNIINKLKIKSLFFNEFIRLIFDSKGLIALFIIVLVSISLYPQKEREQYDYFRYTYIMSLNEFKGKINQNKLDRLEAKKLYYDSLAKEAEKIEESFDKGEINYKARDLRLSKIEEENAKYEGFEQVYNQAYTAYEKSNGKDNLYLVDKKISEYNFEYNTYIFIFSAISYLILIFVVSEVFFKDSLLKMDQIIKSCKNGHINVLKNRTILSFLYGMLIIFIIQIILYIYSKANNLEVNLHHLAQSYTSLINLPSIKLFYILIFYLIYSSLNIFFFINFIIFINLKIKKRASTYIILLALSILPLVLSMISKSINILSLNIFSNAFTSIFTLTKYGIYSLVFESILLILLSIILMNQNKKYWIRNSL</sequence>
<feature type="transmembrane region" description="Helical" evidence="1">
    <location>
        <begin position="219"/>
        <end position="242"/>
    </location>
</feature>
<accession>H3NQQ7</accession>
<feature type="transmembrane region" description="Helical" evidence="1">
    <location>
        <begin position="122"/>
        <end position="141"/>
    </location>
</feature>
<dbReference type="PATRIC" id="fig|883114.3.peg.1665"/>
<evidence type="ECO:0000313" key="3">
    <source>
        <dbReference type="Proteomes" id="UP000004191"/>
    </source>
</evidence>
<feature type="transmembrane region" description="Helical" evidence="1">
    <location>
        <begin position="308"/>
        <end position="328"/>
    </location>
</feature>
<dbReference type="STRING" id="883114.HMPREF9709_01668"/>
<keyword evidence="1" id="KW-0472">Membrane</keyword>
<feature type="transmembrane region" description="Helical" evidence="1">
    <location>
        <begin position="503"/>
        <end position="524"/>
    </location>
</feature>
<organism evidence="2 3">
    <name type="scientific">Helcococcus kunzii ATCC 51366</name>
    <dbReference type="NCBI Taxonomy" id="883114"/>
    <lineage>
        <taxon>Bacteria</taxon>
        <taxon>Bacillati</taxon>
        <taxon>Bacillota</taxon>
        <taxon>Tissierellia</taxon>
        <taxon>Tissierellales</taxon>
        <taxon>Peptoniphilaceae</taxon>
        <taxon>Helcococcus</taxon>
    </lineage>
</organism>
<feature type="transmembrane region" description="Helical" evidence="1">
    <location>
        <begin position="162"/>
        <end position="181"/>
    </location>
</feature>
<keyword evidence="1" id="KW-1133">Transmembrane helix</keyword>
<gene>
    <name evidence="2" type="ORF">HMPREF9709_01668</name>
</gene>
<feature type="transmembrane region" description="Helical" evidence="1">
    <location>
        <begin position="599"/>
        <end position="623"/>
    </location>
</feature>
<feature type="transmembrane region" description="Helical" evidence="1">
    <location>
        <begin position="676"/>
        <end position="696"/>
    </location>
</feature>
<keyword evidence="3" id="KW-1185">Reference proteome</keyword>
<dbReference type="AlphaFoldDB" id="H3NQQ7"/>
<feature type="transmembrane region" description="Helical" evidence="1">
    <location>
        <begin position="18"/>
        <end position="37"/>
    </location>
</feature>
<feature type="transmembrane region" description="Helical" evidence="1">
    <location>
        <begin position="360"/>
        <end position="384"/>
    </location>
</feature>
<dbReference type="RefSeq" id="WP_005399183.1">
    <property type="nucleotide sequence ID" value="NZ_JH601088.1"/>
</dbReference>
<dbReference type="HOGENOM" id="CLU_389699_0_0_9"/>
<protein>
    <submittedName>
        <fullName evidence="2">Uncharacterized protein</fullName>
    </submittedName>
</protein>
<proteinExistence type="predicted"/>
<evidence type="ECO:0000256" key="1">
    <source>
        <dbReference type="SAM" id="Phobius"/>
    </source>
</evidence>
<dbReference type="Proteomes" id="UP000004191">
    <property type="component" value="Unassembled WGS sequence"/>
</dbReference>
<reference evidence="2 3" key="1">
    <citation type="submission" date="2012-01" db="EMBL/GenBank/DDBJ databases">
        <title>The Genome Sequence of Helcococcus kunzii ATCC 51366.</title>
        <authorList>
            <consortium name="The Broad Institute Genome Sequencing Platform"/>
            <person name="Earl A."/>
            <person name="Ward D."/>
            <person name="Feldgarden M."/>
            <person name="Gevers D."/>
            <person name="Huys G."/>
            <person name="Young S.K."/>
            <person name="Zeng Q."/>
            <person name="Gargeya S."/>
            <person name="Fitzgerald M."/>
            <person name="Haas B."/>
            <person name="Abouelleil A."/>
            <person name="Alvarado L."/>
            <person name="Arachchi H.M."/>
            <person name="Berlin A."/>
            <person name="Chapman S.B."/>
            <person name="Gearin G."/>
            <person name="Goldberg J."/>
            <person name="Griggs A."/>
            <person name="Gujja S."/>
            <person name="Hansen M."/>
            <person name="Heiman D."/>
            <person name="Howarth C."/>
            <person name="Larimer J."/>
            <person name="Lui A."/>
            <person name="MacDonald P.J.P."/>
            <person name="McCowen C."/>
            <person name="Montmayeur A."/>
            <person name="Murphy C."/>
            <person name="Neiman D."/>
            <person name="Pearson M."/>
            <person name="Priest M."/>
            <person name="Roberts A."/>
            <person name="Saif S."/>
            <person name="Shea T."/>
            <person name="Sisk P."/>
            <person name="Stolte C."/>
            <person name="Sykes S."/>
            <person name="Wortman J."/>
            <person name="Nusbaum C."/>
            <person name="Birren B."/>
        </authorList>
    </citation>
    <scope>NUCLEOTIDE SEQUENCE [LARGE SCALE GENOMIC DNA]</scope>
    <source>
        <strain evidence="2 3">ATCC 51366</strain>
    </source>
</reference>
<feature type="transmembrane region" description="Helical" evidence="1">
    <location>
        <begin position="551"/>
        <end position="571"/>
    </location>
</feature>